<dbReference type="Gene3D" id="1.10.418.10">
    <property type="entry name" value="Calponin-like domain"/>
    <property type="match status" value="1"/>
</dbReference>
<dbReference type="Pfam" id="PF04515">
    <property type="entry name" value="Choline_transpo"/>
    <property type="match status" value="1"/>
</dbReference>
<accession>A0A1Y1WHY7</accession>
<evidence type="ECO:0000256" key="4">
    <source>
        <dbReference type="ARBA" id="ARBA00022989"/>
    </source>
</evidence>
<dbReference type="AlphaFoldDB" id="A0A1Y1WHY7"/>
<gene>
    <name evidence="8" type="ORF">DL89DRAFT_320663</name>
</gene>
<feature type="transmembrane region" description="Helical" evidence="6">
    <location>
        <begin position="533"/>
        <end position="552"/>
    </location>
</feature>
<feature type="transmembrane region" description="Helical" evidence="6">
    <location>
        <begin position="406"/>
        <end position="425"/>
    </location>
</feature>
<evidence type="ECO:0000256" key="3">
    <source>
        <dbReference type="ARBA" id="ARBA00022692"/>
    </source>
</evidence>
<feature type="transmembrane region" description="Helical" evidence="6">
    <location>
        <begin position="338"/>
        <end position="357"/>
    </location>
</feature>
<keyword evidence="5 6" id="KW-0472">Membrane</keyword>
<dbReference type="RefSeq" id="XP_040746288.1">
    <property type="nucleotide sequence ID" value="XM_040891226.1"/>
</dbReference>
<feature type="transmembrane region" description="Helical" evidence="6">
    <location>
        <begin position="445"/>
        <end position="463"/>
    </location>
</feature>
<keyword evidence="3 6" id="KW-0812">Transmembrane</keyword>
<evidence type="ECO:0000313" key="9">
    <source>
        <dbReference type="Proteomes" id="UP000193922"/>
    </source>
</evidence>
<keyword evidence="4 6" id="KW-1133">Transmembrane helix</keyword>
<feature type="region of interest" description="Disordered" evidence="7">
    <location>
        <begin position="283"/>
        <end position="306"/>
    </location>
</feature>
<name>A0A1Y1WHY7_9FUNG</name>
<comment type="caution">
    <text evidence="8">The sequence shown here is derived from an EMBL/GenBank/DDBJ whole genome shotgun (WGS) entry which is preliminary data.</text>
</comment>
<evidence type="ECO:0000256" key="1">
    <source>
        <dbReference type="ARBA" id="ARBA00004141"/>
    </source>
</evidence>
<protein>
    <recommendedName>
        <fullName evidence="6">Protein PNS1</fullName>
    </recommendedName>
</protein>
<comment type="function">
    <text evidence="6">Probably involved in transport through the plasma membrane.</text>
</comment>
<feature type="transmembrane region" description="Helical" evidence="6">
    <location>
        <begin position="687"/>
        <end position="703"/>
    </location>
</feature>
<feature type="transmembrane region" description="Helical" evidence="6">
    <location>
        <begin position="490"/>
        <end position="513"/>
    </location>
</feature>
<comment type="similarity">
    <text evidence="2 6">Belongs to the CTL (choline transporter-like) family.</text>
</comment>
<feature type="transmembrane region" description="Helical" evidence="6">
    <location>
        <begin position="715"/>
        <end position="736"/>
    </location>
</feature>
<keyword evidence="9" id="KW-1185">Reference proteome</keyword>
<evidence type="ECO:0000256" key="6">
    <source>
        <dbReference type="RuleBase" id="RU368066"/>
    </source>
</evidence>
<dbReference type="GeneID" id="63807874"/>
<evidence type="ECO:0000313" key="8">
    <source>
        <dbReference type="EMBL" id="ORX72948.1"/>
    </source>
</evidence>
<dbReference type="InterPro" id="IPR036872">
    <property type="entry name" value="CH_dom_sf"/>
</dbReference>
<dbReference type="SUPFAM" id="SSF116907">
    <property type="entry name" value="Hook domain"/>
    <property type="match status" value="1"/>
</dbReference>
<dbReference type="EMBL" id="MCFD01000002">
    <property type="protein sequence ID" value="ORX72948.1"/>
    <property type="molecule type" value="Genomic_DNA"/>
</dbReference>
<dbReference type="Proteomes" id="UP000193922">
    <property type="component" value="Unassembled WGS sequence"/>
</dbReference>
<sequence length="768" mass="82620">MSYTEPEFRQACLQWVSQLASKEIATIESLADAHILIDAVTQSDPDYFSAASLVLPGRPNEPNLDALAQLARLLLRYFEQALNKQLARDYIPSVASLASPPFDDLWRLLTLAVAVTLLGEHNNAEQQFDSLDAGTKQVLQDGIEGMWEDAEDIAQGVMGGSSIVSHVVASPADSIQRVSPRLESSNAASVDSFASVRTSPQQFESAYSSFPNQQTLLHGDERLIDTDEVLRYSAPSIQQSAAVIDPVLEGTASIESMRSSDLLSRFGQLTGFDIGGSALQVLESDSEVSSDSEEENGDEEASETESYVSEFSQDLATYQPGDGILGYGKPSPHAVTKYIFVLNTVAYHAVGIYLLLSTQTPSSKSPYFKDYRDMADAVLQVIAVSLASVIASIAWIQALRHQTRKAVWMTTLAVPLVGLSMAVWAGSQVLAFPGVEGMLGYKIRTGIVSAVSLILAVRFALYVRQQRQDIERSVAVVKLASDVLAETRELFGFAVLLLAMYGVFAIASGIYASRLPLVQSLMGSAGKPGAYGLPAYLAVSFAWTSAVALQVLRTVVSIVVSQWYFHRHDPGEPPALQTLQAAAVSALTRQLGTVVVSATLLLAVKTMHVAELLVRWAVSLLRVIPVSLVSLALGRPVYFIESWNSYSAVYAALTGKGFFESSSAVTRLLRKHHLLHSSVVGMLKSSLTSYALLVSVVLGYLLGTKAMQMLSMHAVLVAVAGSALPFAVLQLVTHVVSCTVEALVVCYAVDLEVDACHSIKVAEAMSLA</sequence>
<dbReference type="GO" id="GO:0022857">
    <property type="term" value="F:transmembrane transporter activity"/>
    <property type="evidence" value="ECO:0007669"/>
    <property type="project" value="UniProtKB-UniRule"/>
</dbReference>
<dbReference type="STRING" id="61395.A0A1Y1WHY7"/>
<proteinExistence type="inferred from homology"/>
<dbReference type="PANTHER" id="PTHR12385">
    <property type="entry name" value="CHOLINE TRANSPORTER-LIKE (SLC FAMILY 44)"/>
    <property type="match status" value="1"/>
</dbReference>
<feature type="transmembrane region" description="Helical" evidence="6">
    <location>
        <begin position="377"/>
        <end position="399"/>
    </location>
</feature>
<feature type="compositionally biased region" description="Acidic residues" evidence="7">
    <location>
        <begin position="284"/>
        <end position="303"/>
    </location>
</feature>
<dbReference type="InterPro" id="IPR007603">
    <property type="entry name" value="Choline_transptr-like"/>
</dbReference>
<evidence type="ECO:0000256" key="7">
    <source>
        <dbReference type="SAM" id="MobiDB-lite"/>
    </source>
</evidence>
<comment type="subcellular location">
    <subcellularLocation>
        <location evidence="6">Cell membrane</location>
        <topology evidence="6">Multi-pass membrane protein</topology>
    </subcellularLocation>
    <subcellularLocation>
        <location evidence="1">Membrane</location>
        <topology evidence="1">Multi-pass membrane protein</topology>
    </subcellularLocation>
</comment>
<organism evidence="8 9">
    <name type="scientific">Linderina pennispora</name>
    <dbReference type="NCBI Taxonomy" id="61395"/>
    <lineage>
        <taxon>Eukaryota</taxon>
        <taxon>Fungi</taxon>
        <taxon>Fungi incertae sedis</taxon>
        <taxon>Zoopagomycota</taxon>
        <taxon>Kickxellomycotina</taxon>
        <taxon>Kickxellomycetes</taxon>
        <taxon>Kickxellales</taxon>
        <taxon>Kickxellaceae</taxon>
        <taxon>Linderina</taxon>
    </lineage>
</organism>
<feature type="transmembrane region" description="Helical" evidence="6">
    <location>
        <begin position="612"/>
        <end position="633"/>
    </location>
</feature>
<dbReference type="GO" id="GO:0005886">
    <property type="term" value="C:plasma membrane"/>
    <property type="evidence" value="ECO:0007669"/>
    <property type="project" value="UniProtKB-SubCell"/>
</dbReference>
<evidence type="ECO:0000256" key="2">
    <source>
        <dbReference type="ARBA" id="ARBA00007168"/>
    </source>
</evidence>
<reference evidence="8 9" key="1">
    <citation type="submission" date="2016-07" db="EMBL/GenBank/DDBJ databases">
        <title>Pervasive Adenine N6-methylation of Active Genes in Fungi.</title>
        <authorList>
            <consortium name="DOE Joint Genome Institute"/>
            <person name="Mondo S.J."/>
            <person name="Dannebaum R.O."/>
            <person name="Kuo R.C."/>
            <person name="Labutti K."/>
            <person name="Haridas S."/>
            <person name="Kuo A."/>
            <person name="Salamov A."/>
            <person name="Ahrendt S.R."/>
            <person name="Lipzen A."/>
            <person name="Sullivan W."/>
            <person name="Andreopoulos W.B."/>
            <person name="Clum A."/>
            <person name="Lindquist E."/>
            <person name="Daum C."/>
            <person name="Ramamoorthy G.K."/>
            <person name="Gryganskyi A."/>
            <person name="Culley D."/>
            <person name="Magnuson J.K."/>
            <person name="James T.Y."/>
            <person name="O'Malley M.A."/>
            <person name="Stajich J.E."/>
            <person name="Spatafora J.W."/>
            <person name="Visel A."/>
            <person name="Grigoriev I.V."/>
        </authorList>
    </citation>
    <scope>NUCLEOTIDE SEQUENCE [LARGE SCALE GENOMIC DNA]</scope>
    <source>
        <strain evidence="8 9">ATCC 12442</strain>
    </source>
</reference>
<evidence type="ECO:0000256" key="5">
    <source>
        <dbReference type="ARBA" id="ARBA00023136"/>
    </source>
</evidence>
<dbReference type="PANTHER" id="PTHR12385:SF88">
    <property type="entry name" value="CHOLINE TRANSPORTER-LIKE PROTEIN CTL1"/>
    <property type="match status" value="1"/>
</dbReference>
<dbReference type="OrthoDB" id="420519at2759"/>